<feature type="transmembrane region" description="Helical" evidence="1">
    <location>
        <begin position="39"/>
        <end position="63"/>
    </location>
</feature>
<protein>
    <submittedName>
        <fullName evidence="2">DUF3017 domain-containing protein</fullName>
    </submittedName>
</protein>
<proteinExistence type="predicted"/>
<name>A0ABW8AQG4_9ACTN</name>
<dbReference type="InterPro" id="IPR021385">
    <property type="entry name" value="DUF3017"/>
</dbReference>
<evidence type="ECO:0000313" key="3">
    <source>
        <dbReference type="Proteomes" id="UP001612915"/>
    </source>
</evidence>
<gene>
    <name evidence="2" type="ORF">ACIB24_14285</name>
</gene>
<keyword evidence="1" id="KW-0812">Transmembrane</keyword>
<dbReference type="Proteomes" id="UP001612915">
    <property type="component" value="Unassembled WGS sequence"/>
</dbReference>
<reference evidence="2 3" key="1">
    <citation type="submission" date="2024-10" db="EMBL/GenBank/DDBJ databases">
        <title>The Natural Products Discovery Center: Release of the First 8490 Sequenced Strains for Exploring Actinobacteria Biosynthetic Diversity.</title>
        <authorList>
            <person name="Kalkreuter E."/>
            <person name="Kautsar S.A."/>
            <person name="Yang D."/>
            <person name="Bader C.D."/>
            <person name="Teijaro C.N."/>
            <person name="Fluegel L."/>
            <person name="Davis C.M."/>
            <person name="Simpson J.R."/>
            <person name="Lauterbach L."/>
            <person name="Steele A.D."/>
            <person name="Gui C."/>
            <person name="Meng S."/>
            <person name="Li G."/>
            <person name="Viehrig K."/>
            <person name="Ye F."/>
            <person name="Su P."/>
            <person name="Kiefer A.F."/>
            <person name="Nichols A."/>
            <person name="Cepeda A.J."/>
            <person name="Yan W."/>
            <person name="Fan B."/>
            <person name="Jiang Y."/>
            <person name="Adhikari A."/>
            <person name="Zheng C.-J."/>
            <person name="Schuster L."/>
            <person name="Cowan T.M."/>
            <person name="Smanski M.J."/>
            <person name="Chevrette M.G."/>
            <person name="De Carvalho L.P.S."/>
            <person name="Shen B."/>
        </authorList>
    </citation>
    <scope>NUCLEOTIDE SEQUENCE [LARGE SCALE GENOMIC DNA]</scope>
    <source>
        <strain evidence="2 3">NPDC049639</strain>
    </source>
</reference>
<accession>A0ABW8AQG4</accession>
<feature type="transmembrane region" description="Helical" evidence="1">
    <location>
        <begin position="70"/>
        <end position="87"/>
    </location>
</feature>
<dbReference type="RefSeq" id="WP_398281423.1">
    <property type="nucleotide sequence ID" value="NZ_JBITLV010000004.1"/>
</dbReference>
<organism evidence="2 3">
    <name type="scientific">Spongisporangium articulatum</name>
    <dbReference type="NCBI Taxonomy" id="3362603"/>
    <lineage>
        <taxon>Bacteria</taxon>
        <taxon>Bacillati</taxon>
        <taxon>Actinomycetota</taxon>
        <taxon>Actinomycetes</taxon>
        <taxon>Kineosporiales</taxon>
        <taxon>Kineosporiaceae</taxon>
        <taxon>Spongisporangium</taxon>
    </lineage>
</organism>
<keyword evidence="1" id="KW-1133">Transmembrane helix</keyword>
<evidence type="ECO:0000313" key="2">
    <source>
        <dbReference type="EMBL" id="MFI7588233.1"/>
    </source>
</evidence>
<dbReference type="Pfam" id="PF11222">
    <property type="entry name" value="DUF3017"/>
    <property type="match status" value="1"/>
</dbReference>
<keyword evidence="3" id="KW-1185">Reference proteome</keyword>
<keyword evidence="1" id="KW-0472">Membrane</keyword>
<evidence type="ECO:0000256" key="1">
    <source>
        <dbReference type="SAM" id="Phobius"/>
    </source>
</evidence>
<sequence length="89" mass="9093">MDGPSLPTRRAAFALVLVLVALSVPVAFGIGFRIGGYVLALALLVGGTARALLPDYLTLGLLVRSRQQDVATLVLLGVAVAVLARAVPG</sequence>
<dbReference type="EMBL" id="JBITLV010000004">
    <property type="protein sequence ID" value="MFI7588233.1"/>
    <property type="molecule type" value="Genomic_DNA"/>
</dbReference>
<comment type="caution">
    <text evidence="2">The sequence shown here is derived from an EMBL/GenBank/DDBJ whole genome shotgun (WGS) entry which is preliminary data.</text>
</comment>